<keyword evidence="6 7" id="KW-0472">Membrane</keyword>
<evidence type="ECO:0000313" key="14">
    <source>
        <dbReference type="RefSeq" id="XP_028140202.1"/>
    </source>
</evidence>
<name>A0A6P7G6P9_DIAVI</name>
<organism evidence="12">
    <name type="scientific">Diabrotica virgifera virgifera</name>
    <name type="common">western corn rootworm</name>
    <dbReference type="NCBI Taxonomy" id="50390"/>
    <lineage>
        <taxon>Eukaryota</taxon>
        <taxon>Metazoa</taxon>
        <taxon>Ecdysozoa</taxon>
        <taxon>Arthropoda</taxon>
        <taxon>Hexapoda</taxon>
        <taxon>Insecta</taxon>
        <taxon>Pterygota</taxon>
        <taxon>Neoptera</taxon>
        <taxon>Endopterygota</taxon>
        <taxon>Coleoptera</taxon>
        <taxon>Polyphaga</taxon>
        <taxon>Cucujiformia</taxon>
        <taxon>Chrysomeloidea</taxon>
        <taxon>Chrysomelidae</taxon>
        <taxon>Galerucinae</taxon>
        <taxon>Diabroticina</taxon>
        <taxon>Diabroticites</taxon>
        <taxon>Diabrotica</taxon>
    </lineage>
</organism>
<dbReference type="RefSeq" id="XP_028140200.1">
    <property type="nucleotide sequence ID" value="XM_028284399.1"/>
</dbReference>
<dbReference type="InterPro" id="IPR029044">
    <property type="entry name" value="Nucleotide-diphossugar_trans"/>
</dbReference>
<reference evidence="9" key="2">
    <citation type="submission" date="2025-05" db="UniProtKB">
        <authorList>
            <consortium name="EnsemblMetazoa"/>
        </authorList>
    </citation>
    <scope>IDENTIFICATION</scope>
</reference>
<evidence type="ECO:0000313" key="11">
    <source>
        <dbReference type="RefSeq" id="XP_028140199.1"/>
    </source>
</evidence>
<dbReference type="EnsemblMetazoa" id="XM_028284401.2">
    <property type="protein sequence ID" value="XP_028140202.1"/>
    <property type="gene ID" value="LOC114334360"/>
</dbReference>
<dbReference type="PANTHER" id="PTHR12042:SF21">
    <property type="entry name" value="ALPHA1,4-GALACTOSYLTRANSFERASE 1-RELATED"/>
    <property type="match status" value="1"/>
</dbReference>
<evidence type="ECO:0000313" key="12">
    <source>
        <dbReference type="RefSeq" id="XP_028140200.1"/>
    </source>
</evidence>
<evidence type="ECO:0000259" key="8">
    <source>
        <dbReference type="Pfam" id="PF04572"/>
    </source>
</evidence>
<sequence>MMKFYFKYRRRWMTFLIYFTLAVITIVLIHSLITEKNTIQCYRIKTEKSLPSIANFNPQPGKSIFFHETSCRSFYRGKIWISSRQACAVESVAKLNPNKEVYLLYTSPMDFKFEGDESDRFLKVILSYPNVKILHLDYENYTRGSPVEDLYRSGKIESSRHVVAHASDVLRYLTLWKYGGLYMDLDVIALKPVDDLEDNYAGIESSSVVASGVLNFDAAGEGHKLVERCLMDLKENFDGHVWSKNGPGVITRLLESLCKANKTEDMLNNDCEGFTPYPSHTFYPVPWQKWKMYFEEESFEAVMNMTQNSFAIHAWNKLSEETKIPLTANVPYLYFAKKFCPKVVDACDEVF</sequence>
<dbReference type="Gene3D" id="3.90.550.20">
    <property type="match status" value="1"/>
</dbReference>
<gene>
    <name evidence="11 12 13 14" type="primary">LOC114334360</name>
</gene>
<dbReference type="KEGG" id="dvv:114334360"/>
<dbReference type="AlphaFoldDB" id="A0A6P7G6P9"/>
<evidence type="ECO:0000313" key="9">
    <source>
        <dbReference type="EnsemblMetazoa" id="XP_028140199.1"/>
    </source>
</evidence>
<accession>A0A6P7G6P9</accession>
<dbReference type="RefSeq" id="XP_028140199.1">
    <property type="nucleotide sequence ID" value="XM_028284398.1"/>
</dbReference>
<keyword evidence="7" id="KW-1133">Transmembrane helix</keyword>
<dbReference type="GO" id="GO:0000139">
    <property type="term" value="C:Golgi membrane"/>
    <property type="evidence" value="ECO:0007669"/>
    <property type="project" value="UniProtKB-SubCell"/>
</dbReference>
<keyword evidence="7" id="KW-0812">Transmembrane</keyword>
<comment type="subcellular location">
    <subcellularLocation>
        <location evidence="1">Golgi apparatus membrane</location>
        <topology evidence="1">Single-pass type II membrane protein</topology>
    </subcellularLocation>
</comment>
<keyword evidence="3" id="KW-0328">Glycosyltransferase</keyword>
<dbReference type="Proteomes" id="UP001652700">
    <property type="component" value="Unplaced"/>
</dbReference>
<dbReference type="RefSeq" id="XP_050502003.1">
    <property type="nucleotide sequence ID" value="XM_050646046.1"/>
</dbReference>
<evidence type="ECO:0000256" key="7">
    <source>
        <dbReference type="SAM" id="Phobius"/>
    </source>
</evidence>
<evidence type="ECO:0000256" key="1">
    <source>
        <dbReference type="ARBA" id="ARBA00004323"/>
    </source>
</evidence>
<feature type="domain" description="Alpha 1,4-glycosyltransferase" evidence="8">
    <location>
        <begin position="219"/>
        <end position="346"/>
    </location>
</feature>
<evidence type="ECO:0000256" key="6">
    <source>
        <dbReference type="ARBA" id="ARBA00023136"/>
    </source>
</evidence>
<feature type="transmembrane region" description="Helical" evidence="7">
    <location>
        <begin position="12"/>
        <end position="33"/>
    </location>
</feature>
<dbReference type="SUPFAM" id="SSF53448">
    <property type="entry name" value="Nucleotide-diphospho-sugar transferases"/>
    <property type="match status" value="1"/>
</dbReference>
<reference evidence="11 12" key="1">
    <citation type="submission" date="2025-04" db="UniProtKB">
        <authorList>
            <consortium name="RefSeq"/>
        </authorList>
    </citation>
    <scope>IDENTIFICATION</scope>
    <source>
        <tissue evidence="11 12">Whole insect</tissue>
    </source>
</reference>
<dbReference type="RefSeq" id="XP_028140202.1">
    <property type="nucleotide sequence ID" value="XM_028284401.1"/>
</dbReference>
<comment type="similarity">
    <text evidence="2">Belongs to the glycosyltransferase 32 family.</text>
</comment>
<protein>
    <submittedName>
        <fullName evidence="11 12">Lactosylceramide 4-alpha-galactosyltransferase-like</fullName>
    </submittedName>
</protein>
<evidence type="ECO:0000256" key="2">
    <source>
        <dbReference type="ARBA" id="ARBA00009003"/>
    </source>
</evidence>
<dbReference type="GeneID" id="114334360"/>
<dbReference type="GO" id="GO:0006688">
    <property type="term" value="P:glycosphingolipid biosynthetic process"/>
    <property type="evidence" value="ECO:0007669"/>
    <property type="project" value="TreeGrafter"/>
</dbReference>
<dbReference type="RefSeq" id="XP_028140201.1">
    <property type="nucleotide sequence ID" value="XM_028284400.1"/>
</dbReference>
<evidence type="ECO:0000256" key="5">
    <source>
        <dbReference type="ARBA" id="ARBA00023034"/>
    </source>
</evidence>
<dbReference type="Pfam" id="PF04572">
    <property type="entry name" value="Gb3_synth"/>
    <property type="match status" value="1"/>
</dbReference>
<keyword evidence="4" id="KW-0808">Transferase</keyword>
<evidence type="ECO:0000313" key="13">
    <source>
        <dbReference type="RefSeq" id="XP_028140201.1"/>
    </source>
</evidence>
<keyword evidence="5" id="KW-0333">Golgi apparatus</keyword>
<proteinExistence type="inferred from homology"/>
<dbReference type="EnsemblMetazoa" id="XM_050646047.1">
    <property type="protein sequence ID" value="XP_050502004.1"/>
    <property type="gene ID" value="LOC114334360"/>
</dbReference>
<evidence type="ECO:0000256" key="4">
    <source>
        <dbReference type="ARBA" id="ARBA00022679"/>
    </source>
</evidence>
<keyword evidence="10" id="KW-1185">Reference proteome</keyword>
<dbReference type="InterPro" id="IPR007652">
    <property type="entry name" value="A1-4-GlycosylTfrase_dom"/>
</dbReference>
<dbReference type="EnsemblMetazoa" id="XM_028284398.2">
    <property type="protein sequence ID" value="XP_028140199.1"/>
    <property type="gene ID" value="LOC114334360"/>
</dbReference>
<dbReference type="EnsemblMetazoa" id="XM_050646046.1">
    <property type="protein sequence ID" value="XP_050502003.1"/>
    <property type="gene ID" value="LOC114334360"/>
</dbReference>
<dbReference type="RefSeq" id="XP_050502004.1">
    <property type="nucleotide sequence ID" value="XM_050646047.1"/>
</dbReference>
<dbReference type="PANTHER" id="PTHR12042">
    <property type="entry name" value="LACTOSYLCERAMIDE 4-ALPHA-GALACTOSYLTRANSFERASE ALPHA- 1,4-GALACTOSYLTRANSFERASE"/>
    <property type="match status" value="1"/>
</dbReference>
<dbReference type="OrthoDB" id="409543at2759"/>
<dbReference type="InterPro" id="IPR051981">
    <property type="entry name" value="Glycosyltransf_32"/>
</dbReference>
<dbReference type="GO" id="GO:0016758">
    <property type="term" value="F:hexosyltransferase activity"/>
    <property type="evidence" value="ECO:0007669"/>
    <property type="project" value="TreeGrafter"/>
</dbReference>
<evidence type="ECO:0000256" key="3">
    <source>
        <dbReference type="ARBA" id="ARBA00022676"/>
    </source>
</evidence>
<evidence type="ECO:0000313" key="10">
    <source>
        <dbReference type="Proteomes" id="UP001652700"/>
    </source>
</evidence>
<dbReference type="InterPro" id="IPR007577">
    <property type="entry name" value="GlycoTrfase_DXD_sugar-bd_CS"/>
</dbReference>
<dbReference type="Pfam" id="PF04488">
    <property type="entry name" value="Gly_transf_sug"/>
    <property type="match status" value="1"/>
</dbReference>